<organism evidence="3 4">
    <name type="scientific">Chloroflexus aurantiacus (strain ATCC 29366 / DSM 635 / J-10-fl)</name>
    <dbReference type="NCBI Taxonomy" id="324602"/>
    <lineage>
        <taxon>Bacteria</taxon>
        <taxon>Bacillati</taxon>
        <taxon>Chloroflexota</taxon>
        <taxon>Chloroflexia</taxon>
        <taxon>Chloroflexales</taxon>
        <taxon>Chloroflexineae</taxon>
        <taxon>Chloroflexaceae</taxon>
        <taxon>Chloroflexus</taxon>
    </lineage>
</organism>
<dbReference type="EnsemblBacteria" id="ABY35691">
    <property type="protein sequence ID" value="ABY35691"/>
    <property type="gene ID" value="Caur_2484"/>
</dbReference>
<protein>
    <submittedName>
        <fullName evidence="3">WD40 domain protein beta Propeller</fullName>
    </submittedName>
</protein>
<reference evidence="4" key="1">
    <citation type="journal article" date="2011" name="BMC Genomics">
        <title>Complete genome sequence of the filamentous anoxygenic phototrophic bacterium Chloroflexus aurantiacus.</title>
        <authorList>
            <person name="Tang K.H."/>
            <person name="Barry K."/>
            <person name="Chertkov O."/>
            <person name="Dalin E."/>
            <person name="Han C.S."/>
            <person name="Hauser L.J."/>
            <person name="Honchak B.M."/>
            <person name="Karbach L.E."/>
            <person name="Land M.L."/>
            <person name="Lapidus A."/>
            <person name="Larimer F.W."/>
            <person name="Mikhailova N."/>
            <person name="Pitluck S."/>
            <person name="Pierson B.K."/>
            <person name="Blankenship R.E."/>
        </authorList>
    </citation>
    <scope>NUCLEOTIDE SEQUENCE [LARGE SCALE GENOMIC DNA]</scope>
    <source>
        <strain evidence="4">ATCC 29366 / DSM 635 / J-10-fl</strain>
    </source>
</reference>
<dbReference type="eggNOG" id="COG0823">
    <property type="taxonomic scope" value="Bacteria"/>
</dbReference>
<dbReference type="Gene3D" id="2.120.10.60">
    <property type="entry name" value="Tricorn protease N-terminal domain"/>
    <property type="match status" value="1"/>
</dbReference>
<feature type="chain" id="PRO_5002744040" evidence="2">
    <location>
        <begin position="23"/>
        <end position="329"/>
    </location>
</feature>
<dbReference type="EMBL" id="CP000909">
    <property type="protein sequence ID" value="ABY35691.1"/>
    <property type="molecule type" value="Genomic_DNA"/>
</dbReference>
<accession>A9WI00</accession>
<evidence type="ECO:0000256" key="1">
    <source>
        <dbReference type="ARBA" id="ARBA00009820"/>
    </source>
</evidence>
<proteinExistence type="inferred from homology"/>
<evidence type="ECO:0000313" key="3">
    <source>
        <dbReference type="EMBL" id="ABY35691.1"/>
    </source>
</evidence>
<comment type="similarity">
    <text evidence="1">Belongs to the TolB family.</text>
</comment>
<dbReference type="Pfam" id="PF07676">
    <property type="entry name" value="PD40"/>
    <property type="match status" value="2"/>
</dbReference>
<dbReference type="PROSITE" id="PS51257">
    <property type="entry name" value="PROKAR_LIPOPROTEIN"/>
    <property type="match status" value="1"/>
</dbReference>
<sequence>MQRRLPVHYVLVLLVCLLAACATPSSPSTPTPPPALQGDTLSGRLLFSRDDGIWLWEGRTARRLINPPVTQPAFNPTGNQIACIVLHAGASDLVITDTAGAMLAQLTRNEPAAPPGSIERVYSAKWAFYPTWLPDGSGVLVSAQIAPPVGDPPADAPLAIVRYDVNGRQQVVFSDANAHLGKSVVLPSGDFIVVRTPLGSDGQQQLFRISNNQATPLPGAPTPAYDPALSPDGTWLVFAVGINGGSDLYAMPANGGSPIRLTDIGSARSPAFAPDGKTLAFLAIPPGGRGFDLYLAEVAIAGDTLQLSPPRRLSTDFAINADGGLTWAR</sequence>
<dbReference type="InterPro" id="IPR011659">
    <property type="entry name" value="WD40"/>
</dbReference>
<dbReference type="Gene3D" id="2.120.10.30">
    <property type="entry name" value="TolB, C-terminal domain"/>
    <property type="match status" value="1"/>
</dbReference>
<dbReference type="PANTHER" id="PTHR36842:SF1">
    <property type="entry name" value="PROTEIN TOLB"/>
    <property type="match status" value="1"/>
</dbReference>
<dbReference type="AlphaFoldDB" id="A9WI00"/>
<keyword evidence="4" id="KW-1185">Reference proteome</keyword>
<name>A9WI00_CHLAA</name>
<dbReference type="InParanoid" id="A9WI00"/>
<feature type="signal peptide" evidence="2">
    <location>
        <begin position="1"/>
        <end position="22"/>
    </location>
</feature>
<dbReference type="RefSeq" id="WP_012258344.1">
    <property type="nucleotide sequence ID" value="NC_010175.1"/>
</dbReference>
<gene>
    <name evidence="3" type="ordered locus">Caur_2484</name>
</gene>
<evidence type="ECO:0000313" key="4">
    <source>
        <dbReference type="Proteomes" id="UP000002008"/>
    </source>
</evidence>
<dbReference type="InterPro" id="IPR011042">
    <property type="entry name" value="6-blade_b-propeller_TolB-like"/>
</dbReference>
<dbReference type="PANTHER" id="PTHR36842">
    <property type="entry name" value="PROTEIN TOLB HOMOLOG"/>
    <property type="match status" value="1"/>
</dbReference>
<dbReference type="HOGENOM" id="CLU_836525_0_0_0"/>
<keyword evidence="2" id="KW-0732">Signal</keyword>
<dbReference type="KEGG" id="cau:Caur_2484"/>
<dbReference type="Proteomes" id="UP000002008">
    <property type="component" value="Chromosome"/>
</dbReference>
<dbReference type="PATRIC" id="fig|324602.8.peg.2800"/>
<dbReference type="SUPFAM" id="SSF82171">
    <property type="entry name" value="DPP6 N-terminal domain-like"/>
    <property type="match status" value="1"/>
</dbReference>
<evidence type="ECO:0000256" key="2">
    <source>
        <dbReference type="SAM" id="SignalP"/>
    </source>
</evidence>
<dbReference type="STRING" id="324602.Caur_2484"/>